<sequence length="458" mass="52266">MKSNFTKASGRNLHVLEKGQRLPRRYRSDAIYATIGSEIKCDQEIFDSYSYEGWKDIHHDLLIVCAAVEYADRRWSRARRKWARHIHVTIPVLELPIWLDANVQQNLHGTLRHLTGDEWQFSFVQNENGETDKPRQRPLFPKQYKEFAIAYSEGLDSLCVSGLHNENDVAVCVRVSKHKQRCRKGERPFDRLPFDVSVKPSAEDSVRSRGFKFAAITAIAAHLSNVSRIIVPESGQGALGPVLLPLQNIYPDYRNHPTFFRRMEQFIQTLLGIGITYEQPRLWYTKGQTIAEFLAKPGVKASQIIDTRSCWQQRANVRIDGKLLQCGVCAACQLRRMSLHAAGIEEPSEAYTVTNLKAEQFADALPKQNNFKVTATLYDYGYMGARHLQQLSDFAAEPDRALRPYVFELAEALGASMGDIQMHLRDMLRRHSEEWATFAAAQGEQSFLKLWTKGGRHG</sequence>
<dbReference type="RefSeq" id="WP_273439418.1">
    <property type="nucleotide sequence ID" value="NZ_PKUN01000017.1"/>
</dbReference>
<name>A0A2N6CW18_9GAMM</name>
<dbReference type="InterPro" id="IPR018317">
    <property type="entry name" value="QueC"/>
</dbReference>
<gene>
    <name evidence="2" type="ORF">C0630_10915</name>
</gene>
<dbReference type="Gene3D" id="3.40.50.620">
    <property type="entry name" value="HUPs"/>
    <property type="match status" value="1"/>
</dbReference>
<dbReference type="GO" id="GO:0008616">
    <property type="term" value="P:tRNA queuosine(34) biosynthetic process"/>
    <property type="evidence" value="ECO:0007669"/>
    <property type="project" value="UniProtKB-KW"/>
</dbReference>
<evidence type="ECO:0008006" key="4">
    <source>
        <dbReference type="Google" id="ProtNLM"/>
    </source>
</evidence>
<reference evidence="2 3" key="1">
    <citation type="submission" date="2017-11" db="EMBL/GenBank/DDBJ databases">
        <title>Genome-resolved metagenomics identifies genetic mobility, metabolic interactions, and unexpected diversity in perchlorate-reducing communities.</title>
        <authorList>
            <person name="Barnum T.P."/>
            <person name="Figueroa I.A."/>
            <person name="Carlstrom C.I."/>
            <person name="Lucas L.N."/>
            <person name="Engelbrektson A.L."/>
            <person name="Coates J.D."/>
        </authorList>
    </citation>
    <scope>NUCLEOTIDE SEQUENCE [LARGE SCALE GENOMIC DNA]</scope>
    <source>
        <strain evidence="2">BM301</strain>
    </source>
</reference>
<evidence type="ECO:0000313" key="2">
    <source>
        <dbReference type="EMBL" id="PLX61431.1"/>
    </source>
</evidence>
<evidence type="ECO:0000256" key="1">
    <source>
        <dbReference type="ARBA" id="ARBA00022785"/>
    </source>
</evidence>
<dbReference type="Proteomes" id="UP000235015">
    <property type="component" value="Unassembled WGS sequence"/>
</dbReference>
<protein>
    <recommendedName>
        <fullName evidence="4">ATPase</fullName>
    </recommendedName>
</protein>
<dbReference type="SUPFAM" id="SSF52402">
    <property type="entry name" value="Adenine nucleotide alpha hydrolases-like"/>
    <property type="match status" value="1"/>
</dbReference>
<dbReference type="Pfam" id="PF06508">
    <property type="entry name" value="QueC"/>
    <property type="match status" value="1"/>
</dbReference>
<comment type="caution">
    <text evidence="2">The sequence shown here is derived from an EMBL/GenBank/DDBJ whole genome shotgun (WGS) entry which is preliminary data.</text>
</comment>
<dbReference type="EMBL" id="PKUN01000017">
    <property type="protein sequence ID" value="PLX61431.1"/>
    <property type="molecule type" value="Genomic_DNA"/>
</dbReference>
<dbReference type="InterPro" id="IPR014729">
    <property type="entry name" value="Rossmann-like_a/b/a_fold"/>
</dbReference>
<proteinExistence type="predicted"/>
<dbReference type="AlphaFoldDB" id="A0A2N6CW18"/>
<organism evidence="2 3">
    <name type="scientific">Sedimenticola selenatireducens</name>
    <dbReference type="NCBI Taxonomy" id="191960"/>
    <lineage>
        <taxon>Bacteria</taxon>
        <taxon>Pseudomonadati</taxon>
        <taxon>Pseudomonadota</taxon>
        <taxon>Gammaproteobacteria</taxon>
        <taxon>Chromatiales</taxon>
        <taxon>Sedimenticolaceae</taxon>
        <taxon>Sedimenticola</taxon>
    </lineage>
</organism>
<accession>A0A2N6CW18</accession>
<evidence type="ECO:0000313" key="3">
    <source>
        <dbReference type="Proteomes" id="UP000235015"/>
    </source>
</evidence>
<keyword evidence="1" id="KW-0671">Queuosine biosynthesis</keyword>